<dbReference type="Proteomes" id="UP000179283">
    <property type="component" value="Unassembled WGS sequence"/>
</dbReference>
<dbReference type="EMBL" id="MHWD01000006">
    <property type="protein sequence ID" value="OHB04722.1"/>
    <property type="molecule type" value="Genomic_DNA"/>
</dbReference>
<organism evidence="3 4">
    <name type="scientific">Candidatus Zambryskibacteria bacterium RIFCSPLOWO2_01_FULL_43_17</name>
    <dbReference type="NCBI Taxonomy" id="1802760"/>
    <lineage>
        <taxon>Bacteria</taxon>
        <taxon>Candidatus Zambryskiibacteriota</taxon>
    </lineage>
</organism>
<evidence type="ECO:0000259" key="2">
    <source>
        <dbReference type="PROSITE" id="PS50234"/>
    </source>
</evidence>
<name>A0A1G2U6Z2_9BACT</name>
<dbReference type="CDD" id="cd00198">
    <property type="entry name" value="vWFA"/>
    <property type="match status" value="1"/>
</dbReference>
<evidence type="ECO:0000256" key="1">
    <source>
        <dbReference type="SAM" id="Phobius"/>
    </source>
</evidence>
<reference evidence="3 4" key="1">
    <citation type="journal article" date="2016" name="Nat. Commun.">
        <title>Thousands of microbial genomes shed light on interconnected biogeochemical processes in an aquifer system.</title>
        <authorList>
            <person name="Anantharaman K."/>
            <person name="Brown C.T."/>
            <person name="Hug L.A."/>
            <person name="Sharon I."/>
            <person name="Castelle C.J."/>
            <person name="Probst A.J."/>
            <person name="Thomas B.C."/>
            <person name="Singh A."/>
            <person name="Wilkins M.J."/>
            <person name="Karaoz U."/>
            <person name="Brodie E.L."/>
            <person name="Williams K.H."/>
            <person name="Hubbard S.S."/>
            <person name="Banfield J.F."/>
        </authorList>
    </citation>
    <scope>NUCLEOTIDE SEQUENCE [LARGE SCALE GENOMIC DNA]</scope>
</reference>
<dbReference type="SMART" id="SM00327">
    <property type="entry name" value="VWA"/>
    <property type="match status" value="1"/>
</dbReference>
<dbReference type="PROSITE" id="PS50234">
    <property type="entry name" value="VWFA"/>
    <property type="match status" value="1"/>
</dbReference>
<dbReference type="NCBIfam" id="NF038353">
    <property type="entry name" value="FxLYD_dom"/>
    <property type="match status" value="1"/>
</dbReference>
<dbReference type="PANTHER" id="PTHR24020">
    <property type="entry name" value="COLLAGEN ALPHA"/>
    <property type="match status" value="1"/>
</dbReference>
<keyword evidence="1" id="KW-0812">Transmembrane</keyword>
<dbReference type="Gene3D" id="3.40.50.410">
    <property type="entry name" value="von Willebrand factor, type A domain"/>
    <property type="match status" value="1"/>
</dbReference>
<accession>A0A1G2U6Z2</accession>
<keyword evidence="1" id="KW-1133">Transmembrane helix</keyword>
<dbReference type="InterPro" id="IPR047676">
    <property type="entry name" value="FxLYD_dom"/>
</dbReference>
<gene>
    <name evidence="3" type="ORF">A2920_00515</name>
</gene>
<evidence type="ECO:0000313" key="4">
    <source>
        <dbReference type="Proteomes" id="UP000179283"/>
    </source>
</evidence>
<dbReference type="InterPro" id="IPR002035">
    <property type="entry name" value="VWF_A"/>
</dbReference>
<evidence type="ECO:0000313" key="3">
    <source>
        <dbReference type="EMBL" id="OHB04722.1"/>
    </source>
</evidence>
<feature type="transmembrane region" description="Helical" evidence="1">
    <location>
        <begin position="50"/>
        <end position="71"/>
    </location>
</feature>
<dbReference type="InterPro" id="IPR036465">
    <property type="entry name" value="vWFA_dom_sf"/>
</dbReference>
<dbReference type="SUPFAM" id="SSF53300">
    <property type="entry name" value="vWA-like"/>
    <property type="match status" value="1"/>
</dbReference>
<keyword evidence="1" id="KW-0472">Membrane</keyword>
<dbReference type="AlphaFoldDB" id="A0A1G2U6Z2"/>
<feature type="domain" description="VWFA" evidence="2">
    <location>
        <begin position="288"/>
        <end position="475"/>
    </location>
</feature>
<sequence length="501" mass="54796">MFVGLCPVVVLGSTAGLFVYPHTKLGVRVSSNLVKIIGVIAWATKRKLQYFGIIVAVIILFVVVPFYMFIYEAPTCFDNLKNGGEQGIDCGGSCRLLCTTQIAKPVSRWDPRVFEVTPGNYSVIAYLENPNVNGTVTIAPYTFKLYDKENTLVYERSGTTFIPKGETFAIFEGDIQTGERVPTRATFDFNGLLVWEREVTPLPDISVINKALSGEDSSPRVDATVKNDSRSRVSNLELVAIVYDGSGNAIGVSRTFIDNLEKGETKQIVFTWPRPFQTKGEVCEAPVDVVLVIDRSGSMDDLGATPPQPLTDVKQAAISFVNQLGEEDRVALATFANDATRPIDFELASDFGAVRKAIDAVSILGGEVQNTNIADGLLVAWEELLSARHRVDAGKVVVMLTDGVATRPLNSRDERYPENYALQIANQTKLEGIGLFSIGLGKEVNVNFLKSLASSSDEAYFAPTTKDLASIYKQIATKICKKKPAVIEVLHKIYPPSYVVQ</sequence>
<proteinExistence type="predicted"/>
<dbReference type="PANTHER" id="PTHR24020:SF84">
    <property type="entry name" value="VWFA DOMAIN-CONTAINING PROTEIN"/>
    <property type="match status" value="1"/>
</dbReference>
<dbReference type="InterPro" id="IPR050525">
    <property type="entry name" value="ECM_Assembly_Org"/>
</dbReference>
<dbReference type="Pfam" id="PF00092">
    <property type="entry name" value="VWA"/>
    <property type="match status" value="1"/>
</dbReference>
<comment type="caution">
    <text evidence="3">The sequence shown here is derived from an EMBL/GenBank/DDBJ whole genome shotgun (WGS) entry which is preliminary data.</text>
</comment>
<protein>
    <recommendedName>
        <fullName evidence="2">VWFA domain-containing protein</fullName>
    </recommendedName>
</protein>